<dbReference type="InterPro" id="IPR055346">
    <property type="entry name" value="Fe-S_cluster_assembly_SufBD"/>
</dbReference>
<gene>
    <name evidence="4" type="ORF">CLV72_110284</name>
</gene>
<dbReference type="PANTHER" id="PTHR43575:SF1">
    <property type="entry name" value="PROTEIN ABCI7, CHLOROPLASTIC"/>
    <property type="match status" value="1"/>
</dbReference>
<organism evidence="4 5">
    <name type="scientific">Allonocardiopsis opalescens</name>
    <dbReference type="NCBI Taxonomy" id="1144618"/>
    <lineage>
        <taxon>Bacteria</taxon>
        <taxon>Bacillati</taxon>
        <taxon>Actinomycetota</taxon>
        <taxon>Actinomycetes</taxon>
        <taxon>Streptosporangiales</taxon>
        <taxon>Allonocardiopsis</taxon>
    </lineage>
</organism>
<dbReference type="PANTHER" id="PTHR43575">
    <property type="entry name" value="PROTEIN ABCI7, CHLOROPLASTIC"/>
    <property type="match status" value="1"/>
</dbReference>
<dbReference type="InterPro" id="IPR011542">
    <property type="entry name" value="SUF_FeS_clus_asmbl_SufD"/>
</dbReference>
<name>A0A2T0PUD7_9ACTN</name>
<comment type="similarity">
    <text evidence="1">Belongs to the iron-sulfur cluster assembly SufBD family.</text>
</comment>
<evidence type="ECO:0000256" key="2">
    <source>
        <dbReference type="SAM" id="MobiDB-lite"/>
    </source>
</evidence>
<dbReference type="NCBIfam" id="TIGR01981">
    <property type="entry name" value="sufD"/>
    <property type="match status" value="1"/>
</dbReference>
<reference evidence="4 5" key="1">
    <citation type="submission" date="2018-03" db="EMBL/GenBank/DDBJ databases">
        <title>Genomic Encyclopedia of Archaeal and Bacterial Type Strains, Phase II (KMG-II): from individual species to whole genera.</title>
        <authorList>
            <person name="Goeker M."/>
        </authorList>
    </citation>
    <scope>NUCLEOTIDE SEQUENCE [LARGE SCALE GENOMIC DNA]</scope>
    <source>
        <strain evidence="4 5">DSM 45601</strain>
    </source>
</reference>
<evidence type="ECO:0000259" key="3">
    <source>
        <dbReference type="Pfam" id="PF01458"/>
    </source>
</evidence>
<feature type="region of interest" description="Disordered" evidence="2">
    <location>
        <begin position="1"/>
        <end position="20"/>
    </location>
</feature>
<comment type="caution">
    <text evidence="4">The sequence shown here is derived from an EMBL/GenBank/DDBJ whole genome shotgun (WGS) entry which is preliminary data.</text>
</comment>
<dbReference type="GO" id="GO:0016226">
    <property type="term" value="P:iron-sulfur cluster assembly"/>
    <property type="evidence" value="ECO:0007669"/>
    <property type="project" value="InterPro"/>
</dbReference>
<keyword evidence="5" id="KW-1185">Reference proteome</keyword>
<dbReference type="InterPro" id="IPR000825">
    <property type="entry name" value="SUF_FeS_clus_asmbl_SufBD_core"/>
</dbReference>
<dbReference type="InterPro" id="IPR037284">
    <property type="entry name" value="SUF_FeS_clus_asmbl_SufBD_sf"/>
</dbReference>
<dbReference type="Proteomes" id="UP000237846">
    <property type="component" value="Unassembled WGS sequence"/>
</dbReference>
<feature type="domain" description="SUF system FeS cluster assembly SufBD core" evidence="3">
    <location>
        <begin position="121"/>
        <end position="345"/>
    </location>
</feature>
<proteinExistence type="inferred from homology"/>
<dbReference type="SUPFAM" id="SSF101960">
    <property type="entry name" value="Stabilizer of iron transporter SufD"/>
    <property type="match status" value="1"/>
</dbReference>
<sequence length="374" mass="40349">MPAVSKLDTAGSFETADFPVPNGREEEWRFTPLRRLRGLHTGPDGTEGGEGAVSVAVEAEPAVRVETVGLDDERVGASFTPLERVSALAYRHAAGATLVTVPKETQVERPVVVAVRGERPGQAFGHTVVRLEPFATATVVLDHAGSATYADNVEFVVGDGAALTVVSVHDWGRDAVHVAYHHVSLGRDARFRGHAVTLGGDLVRVSATVRYTAPGGDAELNGVYFTDAGQHHEHRLLVDHSQSHCRSRVEYKGALQGDDAHAVWIGDVIIGVGTEGTDTYEYNRNLVLTDNTRVDSVPNLEIFTGEVLGAGHASASGRLDDLHLFYLQARGIEAEEARRLVVRGFFAEMIARLGVPEVEERLTAAIERELERSA</sequence>
<dbReference type="AlphaFoldDB" id="A0A2T0PUD7"/>
<dbReference type="Pfam" id="PF01458">
    <property type="entry name" value="SUFBD_core"/>
    <property type="match status" value="1"/>
</dbReference>
<evidence type="ECO:0000313" key="5">
    <source>
        <dbReference type="Proteomes" id="UP000237846"/>
    </source>
</evidence>
<dbReference type="EMBL" id="PVZC01000010">
    <property type="protein sequence ID" value="PRX92522.1"/>
    <property type="molecule type" value="Genomic_DNA"/>
</dbReference>
<accession>A0A2T0PUD7</accession>
<protein>
    <submittedName>
        <fullName evidence="4">Iron-regulated ABC transporter permease protein SufD</fullName>
    </submittedName>
</protein>
<evidence type="ECO:0000313" key="4">
    <source>
        <dbReference type="EMBL" id="PRX92522.1"/>
    </source>
</evidence>
<evidence type="ECO:0000256" key="1">
    <source>
        <dbReference type="ARBA" id="ARBA00043967"/>
    </source>
</evidence>